<sequence>MQQMVKIAEKNMSSRFDIHMVPKSLEIDPLHHLAQLQMGYFEISSFCRPRPHYPAFCVLFPRIYHEENTRGVNRTSSSETFEFCRMSLATECSASCHTETELSRLLYP</sequence>
<dbReference type="Proteomes" id="UP000886998">
    <property type="component" value="Unassembled WGS sequence"/>
</dbReference>
<accession>A0A8X6XYG2</accession>
<reference evidence="1" key="1">
    <citation type="submission" date="2020-08" db="EMBL/GenBank/DDBJ databases">
        <title>Multicomponent nature underlies the extraordinary mechanical properties of spider dragline silk.</title>
        <authorList>
            <person name="Kono N."/>
            <person name="Nakamura H."/>
            <person name="Mori M."/>
            <person name="Yoshida Y."/>
            <person name="Ohtoshi R."/>
            <person name="Malay A.D."/>
            <person name="Moran D.A.P."/>
            <person name="Tomita M."/>
            <person name="Numata K."/>
            <person name="Arakawa K."/>
        </authorList>
    </citation>
    <scope>NUCLEOTIDE SEQUENCE</scope>
</reference>
<protein>
    <submittedName>
        <fullName evidence="1">Uncharacterized protein</fullName>
    </submittedName>
</protein>
<dbReference type="EMBL" id="BMAV01013385">
    <property type="protein sequence ID" value="GFY61047.1"/>
    <property type="molecule type" value="Genomic_DNA"/>
</dbReference>
<comment type="caution">
    <text evidence="1">The sequence shown here is derived from an EMBL/GenBank/DDBJ whole genome shotgun (WGS) entry which is preliminary data.</text>
</comment>
<proteinExistence type="predicted"/>
<keyword evidence="2" id="KW-1185">Reference proteome</keyword>
<gene>
    <name evidence="1" type="ORF">TNIN_485671</name>
</gene>
<organism evidence="1 2">
    <name type="scientific">Trichonephila inaurata madagascariensis</name>
    <dbReference type="NCBI Taxonomy" id="2747483"/>
    <lineage>
        <taxon>Eukaryota</taxon>
        <taxon>Metazoa</taxon>
        <taxon>Ecdysozoa</taxon>
        <taxon>Arthropoda</taxon>
        <taxon>Chelicerata</taxon>
        <taxon>Arachnida</taxon>
        <taxon>Araneae</taxon>
        <taxon>Araneomorphae</taxon>
        <taxon>Entelegynae</taxon>
        <taxon>Araneoidea</taxon>
        <taxon>Nephilidae</taxon>
        <taxon>Trichonephila</taxon>
        <taxon>Trichonephila inaurata</taxon>
    </lineage>
</organism>
<evidence type="ECO:0000313" key="2">
    <source>
        <dbReference type="Proteomes" id="UP000886998"/>
    </source>
</evidence>
<name>A0A8X6XYG2_9ARAC</name>
<evidence type="ECO:0000313" key="1">
    <source>
        <dbReference type="EMBL" id="GFY61047.1"/>
    </source>
</evidence>
<dbReference type="AlphaFoldDB" id="A0A8X6XYG2"/>